<gene>
    <name evidence="1" type="ordered locus">Minf_1390</name>
</gene>
<dbReference type="Proteomes" id="UP000009149">
    <property type="component" value="Chromosome"/>
</dbReference>
<dbReference type="KEGG" id="min:Minf_1390"/>
<accession>B3DVU1</accession>
<organism evidence="1 2">
    <name type="scientific">Methylacidiphilum infernorum (isolate V4)</name>
    <name type="common">Methylokorus infernorum (strain V4)</name>
    <dbReference type="NCBI Taxonomy" id="481448"/>
    <lineage>
        <taxon>Bacteria</taxon>
        <taxon>Pseudomonadati</taxon>
        <taxon>Verrucomicrobiota</taxon>
        <taxon>Methylacidiphilae</taxon>
        <taxon>Methylacidiphilales</taxon>
        <taxon>Methylacidiphilaceae</taxon>
        <taxon>Methylacidiphilum (ex Ratnadevi et al. 2023)</taxon>
    </lineage>
</organism>
<proteinExistence type="predicted"/>
<name>B3DVU1_METI4</name>
<sequence length="34" mass="3989">MQGTASSLFSKKNIEKIRELSYLKTCLRRLPGYR</sequence>
<dbReference type="EMBL" id="CP000975">
    <property type="protein sequence ID" value="ACD83444.1"/>
    <property type="molecule type" value="Genomic_DNA"/>
</dbReference>
<dbReference type="STRING" id="481448.Minf_1390"/>
<dbReference type="AlphaFoldDB" id="B3DVU1"/>
<protein>
    <submittedName>
        <fullName evidence="1">Uncharacterized protein</fullName>
    </submittedName>
</protein>
<dbReference type="HOGENOM" id="CLU_3374610_0_0_0"/>
<evidence type="ECO:0000313" key="1">
    <source>
        <dbReference type="EMBL" id="ACD83444.1"/>
    </source>
</evidence>
<reference evidence="1 2" key="1">
    <citation type="journal article" date="2008" name="Biol. Direct">
        <title>Complete genome sequence of the extremely acidophilic methanotroph isolate V4, Methylacidiphilum infernorum, a representative of the bacterial phylum Verrucomicrobia.</title>
        <authorList>
            <person name="Hou S."/>
            <person name="Makarova K.S."/>
            <person name="Saw J.H."/>
            <person name="Senin P."/>
            <person name="Ly B.V."/>
            <person name="Zhou Z."/>
            <person name="Ren Y."/>
            <person name="Wang J."/>
            <person name="Galperin M.Y."/>
            <person name="Omelchenko M.V."/>
            <person name="Wolf Y.I."/>
            <person name="Yutin N."/>
            <person name="Koonin E.V."/>
            <person name="Stott M.B."/>
            <person name="Mountain B.W."/>
            <person name="Crowe M.A."/>
            <person name="Smirnova A.V."/>
            <person name="Dunfield P.F."/>
            <person name="Feng L."/>
            <person name="Wang L."/>
            <person name="Alam M."/>
        </authorList>
    </citation>
    <scope>NUCLEOTIDE SEQUENCE [LARGE SCALE GENOMIC DNA]</scope>
    <source>
        <strain evidence="2">Isolate V4</strain>
    </source>
</reference>
<evidence type="ECO:0000313" key="2">
    <source>
        <dbReference type="Proteomes" id="UP000009149"/>
    </source>
</evidence>